<keyword evidence="2" id="KW-0808">Transferase</keyword>
<dbReference type="PANTHER" id="PTHR43233">
    <property type="entry name" value="FAMILY N-ACETYLTRANSFERASE, PUTATIVE (AFU_ORTHOLOGUE AFUA_6G03350)-RELATED"/>
    <property type="match status" value="1"/>
</dbReference>
<reference evidence="2 3" key="1">
    <citation type="journal article" date="2008" name="Int. J. Syst. Evol. Microbiol.">
        <title>Description of Roseateles aquatilis sp. nov. and Roseateles terrae sp. nov., in the class Betaproteobacteria, and emended description of the genus Roseateles.</title>
        <authorList>
            <person name="Gomila M."/>
            <person name="Bowien B."/>
            <person name="Falsen E."/>
            <person name="Moore E.R."/>
            <person name="Lalucat J."/>
        </authorList>
    </citation>
    <scope>NUCLEOTIDE SEQUENCE [LARGE SCALE GENOMIC DNA]</scope>
    <source>
        <strain evidence="2 3">CCUG 48205</strain>
    </source>
</reference>
<evidence type="ECO:0000259" key="1">
    <source>
        <dbReference type="PROSITE" id="PS51186"/>
    </source>
</evidence>
<name>A0A246IXD9_9BURK</name>
<dbReference type="GO" id="GO:0016747">
    <property type="term" value="F:acyltransferase activity, transferring groups other than amino-acyl groups"/>
    <property type="evidence" value="ECO:0007669"/>
    <property type="project" value="InterPro"/>
</dbReference>
<sequence length="151" mass="17067">MSVARAPLPFDPVLDERWTEADLDVVHGFIGRTYWAEGIPRETMRRAMQGSLNLLMRDPSGTLIGYARVISDRATFAYLCDVFVIEDWQGRGLGDWLITRVVAHPALQGLRRFSLVTRDAHALYARHGFQPLAAPERGMEVVRPGLYRQAT</sequence>
<dbReference type="InterPro" id="IPR016181">
    <property type="entry name" value="Acyl_CoA_acyltransferase"/>
</dbReference>
<dbReference type="PANTHER" id="PTHR43233:SF1">
    <property type="entry name" value="FAMILY N-ACETYLTRANSFERASE, PUTATIVE (AFU_ORTHOLOGUE AFUA_6G03350)-RELATED"/>
    <property type="match status" value="1"/>
</dbReference>
<accession>A0A246IXD9</accession>
<dbReference type="OrthoDB" id="3216107at2"/>
<dbReference type="RefSeq" id="WP_088387415.1">
    <property type="nucleotide sequence ID" value="NZ_NIOF01000015.1"/>
</dbReference>
<dbReference type="CDD" id="cd04301">
    <property type="entry name" value="NAT_SF"/>
    <property type="match status" value="1"/>
</dbReference>
<keyword evidence="3" id="KW-1185">Reference proteome</keyword>
<comment type="caution">
    <text evidence="2">The sequence shown here is derived from an EMBL/GenBank/DDBJ whole genome shotgun (WGS) entry which is preliminary data.</text>
</comment>
<gene>
    <name evidence="2" type="ORF">CDN99_23625</name>
</gene>
<feature type="domain" description="N-acetyltransferase" evidence="1">
    <location>
        <begin position="13"/>
        <end position="151"/>
    </location>
</feature>
<dbReference type="EMBL" id="NIOF01000015">
    <property type="protein sequence ID" value="OWQ84727.1"/>
    <property type="molecule type" value="Genomic_DNA"/>
</dbReference>
<dbReference type="AlphaFoldDB" id="A0A246IXD9"/>
<protein>
    <submittedName>
        <fullName evidence="2">GNAT family N-acetyltransferase</fullName>
    </submittedName>
</protein>
<dbReference type="Proteomes" id="UP000197468">
    <property type="component" value="Unassembled WGS sequence"/>
</dbReference>
<dbReference type="Gene3D" id="3.40.630.30">
    <property type="match status" value="1"/>
</dbReference>
<organism evidence="2 3">
    <name type="scientific">Roseateles aquatilis</name>
    <dbReference type="NCBI Taxonomy" id="431061"/>
    <lineage>
        <taxon>Bacteria</taxon>
        <taxon>Pseudomonadati</taxon>
        <taxon>Pseudomonadota</taxon>
        <taxon>Betaproteobacteria</taxon>
        <taxon>Burkholderiales</taxon>
        <taxon>Sphaerotilaceae</taxon>
        <taxon>Roseateles</taxon>
    </lineage>
</organism>
<dbReference type="InterPro" id="IPR000182">
    <property type="entry name" value="GNAT_dom"/>
</dbReference>
<proteinExistence type="predicted"/>
<dbReference type="SUPFAM" id="SSF55729">
    <property type="entry name" value="Acyl-CoA N-acyltransferases (Nat)"/>
    <property type="match status" value="1"/>
</dbReference>
<evidence type="ECO:0000313" key="3">
    <source>
        <dbReference type="Proteomes" id="UP000197468"/>
    </source>
</evidence>
<dbReference type="InterPro" id="IPR053144">
    <property type="entry name" value="Acetyltransferase_Butenolide"/>
</dbReference>
<dbReference type="PROSITE" id="PS51186">
    <property type="entry name" value="GNAT"/>
    <property type="match status" value="1"/>
</dbReference>
<dbReference type="Pfam" id="PF00583">
    <property type="entry name" value="Acetyltransf_1"/>
    <property type="match status" value="1"/>
</dbReference>
<evidence type="ECO:0000313" key="2">
    <source>
        <dbReference type="EMBL" id="OWQ84727.1"/>
    </source>
</evidence>